<evidence type="ECO:0008006" key="3">
    <source>
        <dbReference type="Google" id="ProtNLM"/>
    </source>
</evidence>
<keyword evidence="2" id="KW-1185">Reference proteome</keyword>
<dbReference type="EMBL" id="JBHMCY010000061">
    <property type="protein sequence ID" value="MFB9466130.1"/>
    <property type="molecule type" value="Genomic_DNA"/>
</dbReference>
<evidence type="ECO:0000313" key="2">
    <source>
        <dbReference type="Proteomes" id="UP001589709"/>
    </source>
</evidence>
<reference evidence="1 2" key="1">
    <citation type="submission" date="2024-09" db="EMBL/GenBank/DDBJ databases">
        <authorList>
            <person name="Sun Q."/>
            <person name="Mori K."/>
        </authorList>
    </citation>
    <scope>NUCLEOTIDE SEQUENCE [LARGE SCALE GENOMIC DNA]</scope>
    <source>
        <strain evidence="1 2">JCM 6917</strain>
    </source>
</reference>
<accession>A0ABV5N757</accession>
<dbReference type="Proteomes" id="UP001589709">
    <property type="component" value="Unassembled WGS sequence"/>
</dbReference>
<dbReference type="SUPFAM" id="SSF52540">
    <property type="entry name" value="P-loop containing nucleoside triphosphate hydrolases"/>
    <property type="match status" value="1"/>
</dbReference>
<sequence length="210" mass="23568">MTAGGPFFVLLGPDGAGKSSVMRRLAGLLPEWRLVSTDSAFVAPEHTMITRLRRDLTDHLLPGLGTAYSADFLASVLQTAVVHMRDQVHERDPRVPVLADSYYYKILAKCRMAGVRDTLMYDWWRSFPQPDRVVYLDVSPSSAWWRRGGGAGLNPLEYAGETGDMAGFERYQKELRQLLLEEVCDLPVTELPEQPSVERAVEVVREVLTS</sequence>
<proteinExistence type="predicted"/>
<evidence type="ECO:0000313" key="1">
    <source>
        <dbReference type="EMBL" id="MFB9466130.1"/>
    </source>
</evidence>
<dbReference type="InterPro" id="IPR027417">
    <property type="entry name" value="P-loop_NTPase"/>
</dbReference>
<organism evidence="1 2">
    <name type="scientific">Streptomyces cinereospinus</name>
    <dbReference type="NCBI Taxonomy" id="285561"/>
    <lineage>
        <taxon>Bacteria</taxon>
        <taxon>Bacillati</taxon>
        <taxon>Actinomycetota</taxon>
        <taxon>Actinomycetes</taxon>
        <taxon>Kitasatosporales</taxon>
        <taxon>Streptomycetaceae</taxon>
        <taxon>Streptomyces</taxon>
    </lineage>
</organism>
<protein>
    <recommendedName>
        <fullName evidence="3">Thymidylate kinase</fullName>
    </recommendedName>
</protein>
<comment type="caution">
    <text evidence="1">The sequence shown here is derived from an EMBL/GenBank/DDBJ whole genome shotgun (WGS) entry which is preliminary data.</text>
</comment>
<dbReference type="Gene3D" id="3.40.50.300">
    <property type="entry name" value="P-loop containing nucleotide triphosphate hydrolases"/>
    <property type="match status" value="1"/>
</dbReference>
<gene>
    <name evidence="1" type="ORF">ACFF45_26330</name>
</gene>
<dbReference type="RefSeq" id="WP_381348966.1">
    <property type="nucleotide sequence ID" value="NZ_JBHMCY010000061.1"/>
</dbReference>
<name>A0ABV5N757_9ACTN</name>